<keyword evidence="8" id="KW-0969">Cilium</keyword>
<feature type="compositionally biased region" description="Polar residues" evidence="6">
    <location>
        <begin position="218"/>
        <end position="229"/>
    </location>
</feature>
<evidence type="ECO:0000256" key="2">
    <source>
        <dbReference type="ARBA" id="ARBA00022475"/>
    </source>
</evidence>
<keyword evidence="2" id="KW-1003">Cell membrane</keyword>
<reference evidence="8 9" key="1">
    <citation type="submission" date="2023-04" db="EMBL/GenBank/DDBJ databases">
        <title>Spirochaete genome identified in red abalone sample constitutes a novel genus.</title>
        <authorList>
            <person name="Sharma S.P."/>
            <person name="Purcell C.M."/>
            <person name="Hyde J.R."/>
            <person name="Severin A.J."/>
        </authorList>
    </citation>
    <scope>NUCLEOTIDE SEQUENCE [LARGE SCALE GENOMIC DNA]</scope>
    <source>
        <strain evidence="8 9">SP-2023</strain>
    </source>
</reference>
<evidence type="ECO:0000256" key="4">
    <source>
        <dbReference type="ARBA" id="ARBA00022989"/>
    </source>
</evidence>
<evidence type="ECO:0000313" key="8">
    <source>
        <dbReference type="EMBL" id="WGK68962.1"/>
    </source>
</evidence>
<proteinExistence type="predicted"/>
<evidence type="ECO:0000313" key="9">
    <source>
        <dbReference type="Proteomes" id="UP001228690"/>
    </source>
</evidence>
<protein>
    <submittedName>
        <fullName evidence="8">Flagellar biosynthetic protein FliO</fullName>
    </submittedName>
</protein>
<evidence type="ECO:0000256" key="7">
    <source>
        <dbReference type="SAM" id="Phobius"/>
    </source>
</evidence>
<dbReference type="Proteomes" id="UP001228690">
    <property type="component" value="Chromosome"/>
</dbReference>
<dbReference type="RefSeq" id="WP_326927149.1">
    <property type="nucleotide sequence ID" value="NZ_CP123443.1"/>
</dbReference>
<sequence>MSWTQTIRILLLPALVWFCLAVSIQVQEPRETNDRGWLDENAIPVELGRNSATEANQPQPGNQTEESNLVSASLYLRVFLILSFLIVLIYFTLKFLRRLSLQRPKLPDQGEGIQILSSQILHGDHMLHIVEVGGECYLLGSGAGGVQLLDHYTDPELKDRVILEATVQTKAQGSLVRRGNAVPDFLQLVRNRLNRGGLDRFGGARAVTRTKTREHSEQGSTEPTGSAPSLRTDEYRERVRSAAEALRPDQEEKR</sequence>
<evidence type="ECO:0000256" key="5">
    <source>
        <dbReference type="ARBA" id="ARBA00023136"/>
    </source>
</evidence>
<organism evidence="8 9">
    <name type="scientific">Candidatus Haliotispira prima</name>
    <dbReference type="NCBI Taxonomy" id="3034016"/>
    <lineage>
        <taxon>Bacteria</taxon>
        <taxon>Pseudomonadati</taxon>
        <taxon>Spirochaetota</taxon>
        <taxon>Spirochaetia</taxon>
        <taxon>Spirochaetales</taxon>
        <taxon>Spirochaetaceae</taxon>
        <taxon>Candidatus Haliotispira</taxon>
    </lineage>
</organism>
<dbReference type="Pfam" id="PF04347">
    <property type="entry name" value="FliO"/>
    <property type="match status" value="1"/>
</dbReference>
<accession>A0ABY8MG71</accession>
<dbReference type="InterPro" id="IPR022781">
    <property type="entry name" value="Flagellar_biosynth_FliO"/>
</dbReference>
<keyword evidence="9" id="KW-1185">Reference proteome</keyword>
<evidence type="ECO:0000256" key="3">
    <source>
        <dbReference type="ARBA" id="ARBA00022692"/>
    </source>
</evidence>
<feature type="region of interest" description="Disordered" evidence="6">
    <location>
        <begin position="200"/>
        <end position="254"/>
    </location>
</feature>
<keyword evidence="3 7" id="KW-0812">Transmembrane</keyword>
<keyword evidence="5 7" id="KW-0472">Membrane</keyword>
<gene>
    <name evidence="8" type="ORF">P0082_10815</name>
</gene>
<evidence type="ECO:0000256" key="1">
    <source>
        <dbReference type="ARBA" id="ARBA00004236"/>
    </source>
</evidence>
<feature type="compositionally biased region" description="Basic and acidic residues" evidence="6">
    <location>
        <begin position="231"/>
        <end position="254"/>
    </location>
</feature>
<evidence type="ECO:0000256" key="6">
    <source>
        <dbReference type="SAM" id="MobiDB-lite"/>
    </source>
</evidence>
<keyword evidence="8" id="KW-0282">Flagellum</keyword>
<keyword evidence="4 7" id="KW-1133">Transmembrane helix</keyword>
<name>A0ABY8MG71_9SPIO</name>
<dbReference type="EMBL" id="CP123443">
    <property type="protein sequence ID" value="WGK68962.1"/>
    <property type="molecule type" value="Genomic_DNA"/>
</dbReference>
<keyword evidence="8" id="KW-0966">Cell projection</keyword>
<comment type="subcellular location">
    <subcellularLocation>
        <location evidence="1">Cell membrane</location>
    </subcellularLocation>
</comment>
<feature type="transmembrane region" description="Helical" evidence="7">
    <location>
        <begin position="74"/>
        <end position="93"/>
    </location>
</feature>